<evidence type="ECO:0000313" key="1">
    <source>
        <dbReference type="EMBL" id="SFR11712.1"/>
    </source>
</evidence>
<dbReference type="PROSITE" id="PS51257">
    <property type="entry name" value="PROKAR_LIPOPROTEIN"/>
    <property type="match status" value="1"/>
</dbReference>
<sequence>MKINPIVYNNSSLYGCWYLGKGSEQTWLMIEFLQKHIPSYSHEDVYRFLTDSDFRKSIVELGKINVSASLDPYKLWMRKYERQIGKKNWYKEAVRIVSNLKNLPDPKPLFPSEKEIQIYNTIVNSYQYIIPVVFPRIPDGQDEKHGIFYKQELLFYFETYGFEFIEFYVIGGGLGNTVLFIQIKLKQYHTYEKEIIEVYLPFMELVALYQKLFQKECPYQHGSFDYYGLGRVAGEKNS</sequence>
<reference evidence="2" key="1">
    <citation type="submission" date="2016-10" db="EMBL/GenBank/DDBJ databases">
        <authorList>
            <person name="Varghese N."/>
            <person name="Submissions S."/>
        </authorList>
    </citation>
    <scope>NUCLEOTIDE SEQUENCE [LARGE SCALE GENOMIC DNA]</scope>
    <source>
        <strain evidence="2">DSM 3669</strain>
    </source>
</reference>
<keyword evidence="2" id="KW-1185">Reference proteome</keyword>
<dbReference type="STRING" id="39060.SAMN05660706_12346"/>
<dbReference type="AlphaFoldDB" id="A0A1I6E2A9"/>
<dbReference type="RefSeq" id="WP_092485271.1">
    <property type="nucleotide sequence ID" value="NZ_FOYM01000023.1"/>
</dbReference>
<dbReference type="Proteomes" id="UP000199584">
    <property type="component" value="Unassembled WGS sequence"/>
</dbReference>
<accession>A0A1I6E2A9</accession>
<dbReference type="EMBL" id="FOYM01000023">
    <property type="protein sequence ID" value="SFR11712.1"/>
    <property type="molecule type" value="Genomic_DNA"/>
</dbReference>
<proteinExistence type="predicted"/>
<name>A0A1I6E2A9_9FIRM</name>
<protein>
    <submittedName>
        <fullName evidence="1">Uncharacterized protein</fullName>
    </submittedName>
</protein>
<evidence type="ECO:0000313" key="2">
    <source>
        <dbReference type="Proteomes" id="UP000199584"/>
    </source>
</evidence>
<dbReference type="OrthoDB" id="1807070at2"/>
<organism evidence="1 2">
    <name type="scientific">Desulfoscipio geothermicus DSM 3669</name>
    <dbReference type="NCBI Taxonomy" id="1121426"/>
    <lineage>
        <taxon>Bacteria</taxon>
        <taxon>Bacillati</taxon>
        <taxon>Bacillota</taxon>
        <taxon>Clostridia</taxon>
        <taxon>Eubacteriales</taxon>
        <taxon>Desulfallaceae</taxon>
        <taxon>Desulfoscipio</taxon>
    </lineage>
</organism>
<gene>
    <name evidence="1" type="ORF">SAMN05660706_12346</name>
</gene>